<dbReference type="Pfam" id="PF03349">
    <property type="entry name" value="Toluene_X"/>
    <property type="match status" value="1"/>
</dbReference>
<dbReference type="SUPFAM" id="SSF56935">
    <property type="entry name" value="Porins"/>
    <property type="match status" value="1"/>
</dbReference>
<reference evidence="9 10" key="1">
    <citation type="journal article" date="2012" name="Int. J. Syst. Evol. Microbiol.">
        <title>Vibrio caribbeanicus sp. nov., isolated from the marine sponge Scleritoderma cyanea.</title>
        <authorList>
            <person name="Hoffmann M."/>
            <person name="Monday S.R."/>
            <person name="Allard M.W."/>
            <person name="Strain E.A."/>
            <person name="Whittaker P."/>
            <person name="Naum M."/>
            <person name="McCarthy P.J."/>
            <person name="Lopez J.V."/>
            <person name="Fischer M."/>
            <person name="Brown E.W."/>
        </authorList>
    </citation>
    <scope>NUCLEOTIDE SEQUENCE [LARGE SCALE GENOMIC DNA]</scope>
    <source>
        <strain evidence="10">DSMZ 21326</strain>
    </source>
</reference>
<sequence length="394" mass="42999">MKKTPIAIALFLVTTHAHSAGFQLNSQSATGLGRAFAGDAVIADNASVVAKNAAAMSLIDEEQMSLGFVVIDSEVTLDNTLYTPAFGSTQTVEDTQLDNTTLVPNLHYVKPIANTPWTIGATLHSNFGTHVDFDSDFPADEFGGKTSLSSLNLGFSAAYQLNEQWSIGLGLDAIYGEGEINRKDLLDIKADGLALGFNLGATYQVNEDHRFGLSYRYSPDLTADGDVDQLTARADSLTIPLPDMLEFSGYHRVQSNLALHYSLQYVSWSEFDTLSSTELSDPIKEYHWKNAGHVSVGATWYQSASTQYRVGYMYDASPVDELTSLSIPDTNRHWFTFGLTHALSKQWTIDGAVGLLVGEEAKVDESLTVIDTSNIQSDVTTNAWMAGIQVNYKF</sequence>
<protein>
    <submittedName>
        <fullName evidence="9">Putative long-chain fatty acid transport protein</fullName>
    </submittedName>
</protein>
<comment type="subcellular location">
    <subcellularLocation>
        <location evidence="1">Cell outer membrane</location>
        <topology evidence="1">Multi-pass membrane protein</topology>
    </subcellularLocation>
</comment>
<dbReference type="PANTHER" id="PTHR35093">
    <property type="entry name" value="OUTER MEMBRANE PROTEIN NMB0088-RELATED"/>
    <property type="match status" value="1"/>
</dbReference>
<evidence type="ECO:0000256" key="7">
    <source>
        <dbReference type="ARBA" id="ARBA00023237"/>
    </source>
</evidence>
<organism evidence="9 10">
    <name type="scientific">Vibrio sinaloensis DSM 21326</name>
    <dbReference type="NCBI Taxonomy" id="945550"/>
    <lineage>
        <taxon>Bacteria</taxon>
        <taxon>Pseudomonadati</taxon>
        <taxon>Pseudomonadota</taxon>
        <taxon>Gammaproteobacteria</taxon>
        <taxon>Vibrionales</taxon>
        <taxon>Vibrionaceae</taxon>
        <taxon>Vibrio</taxon>
        <taxon>Vibrio oreintalis group</taxon>
    </lineage>
</organism>
<evidence type="ECO:0000313" key="10">
    <source>
        <dbReference type="Proteomes" id="UP000006228"/>
    </source>
</evidence>
<dbReference type="RefSeq" id="WP_008081050.1">
    <property type="nucleotide sequence ID" value="NZ_AEVT01000112.1"/>
</dbReference>
<evidence type="ECO:0000256" key="1">
    <source>
        <dbReference type="ARBA" id="ARBA00004571"/>
    </source>
</evidence>
<evidence type="ECO:0000256" key="2">
    <source>
        <dbReference type="ARBA" id="ARBA00008163"/>
    </source>
</evidence>
<evidence type="ECO:0000256" key="8">
    <source>
        <dbReference type="SAM" id="SignalP"/>
    </source>
</evidence>
<dbReference type="InterPro" id="IPR005017">
    <property type="entry name" value="OMPP1/FadL/TodX"/>
</dbReference>
<feature type="chain" id="PRO_5003224913" evidence="8">
    <location>
        <begin position="20"/>
        <end position="394"/>
    </location>
</feature>
<keyword evidence="4" id="KW-0812">Transmembrane</keyword>
<keyword evidence="7" id="KW-0998">Cell outer membrane</keyword>
<evidence type="ECO:0000313" key="9">
    <source>
        <dbReference type="EMBL" id="EGA68257.1"/>
    </source>
</evidence>
<keyword evidence="5 8" id="KW-0732">Signal</keyword>
<dbReference type="OrthoDB" id="19849at2"/>
<dbReference type="GeneID" id="95571283"/>
<keyword evidence="6" id="KW-0472">Membrane</keyword>
<dbReference type="GO" id="GO:0009279">
    <property type="term" value="C:cell outer membrane"/>
    <property type="evidence" value="ECO:0007669"/>
    <property type="project" value="UniProtKB-SubCell"/>
</dbReference>
<name>E8MCL4_PHOS4</name>
<keyword evidence="3" id="KW-1134">Transmembrane beta strand</keyword>
<gene>
    <name evidence="9" type="ORF">VISI1226_04040</name>
</gene>
<dbReference type="PANTHER" id="PTHR35093:SF1">
    <property type="entry name" value="OUTER MEMBRANE LONG-CHAIN FATTY ACID RECEPTOR FADL FAMILY"/>
    <property type="match status" value="1"/>
</dbReference>
<evidence type="ECO:0000256" key="6">
    <source>
        <dbReference type="ARBA" id="ARBA00023136"/>
    </source>
</evidence>
<comment type="caution">
    <text evidence="9">The sequence shown here is derived from an EMBL/GenBank/DDBJ whole genome shotgun (WGS) entry which is preliminary data.</text>
</comment>
<feature type="signal peptide" evidence="8">
    <location>
        <begin position="1"/>
        <end position="19"/>
    </location>
</feature>
<dbReference type="eggNOG" id="COG2067">
    <property type="taxonomic scope" value="Bacteria"/>
</dbReference>
<dbReference type="Proteomes" id="UP000006228">
    <property type="component" value="Unassembled WGS sequence"/>
</dbReference>
<evidence type="ECO:0000256" key="3">
    <source>
        <dbReference type="ARBA" id="ARBA00022452"/>
    </source>
</evidence>
<comment type="similarity">
    <text evidence="2">Belongs to the OmpP1/FadL family.</text>
</comment>
<dbReference type="GO" id="GO:0015483">
    <property type="term" value="F:long-chain fatty acid transporting porin activity"/>
    <property type="evidence" value="ECO:0007669"/>
    <property type="project" value="TreeGrafter"/>
</dbReference>
<dbReference type="AlphaFoldDB" id="E8MCL4"/>
<proteinExistence type="inferred from homology"/>
<dbReference type="EMBL" id="AEVT01000112">
    <property type="protein sequence ID" value="EGA68257.1"/>
    <property type="molecule type" value="Genomic_DNA"/>
</dbReference>
<dbReference type="Gene3D" id="2.40.160.60">
    <property type="entry name" value="Outer membrane protein transport protein (OMPP1/FadL/TodX)"/>
    <property type="match status" value="1"/>
</dbReference>
<accession>E8MCL4</accession>
<evidence type="ECO:0000256" key="5">
    <source>
        <dbReference type="ARBA" id="ARBA00022729"/>
    </source>
</evidence>
<evidence type="ECO:0000256" key="4">
    <source>
        <dbReference type="ARBA" id="ARBA00022692"/>
    </source>
</evidence>